<gene>
    <name evidence="11" type="ORF">AAFF_G00403770</name>
</gene>
<dbReference type="CDD" id="cd06071">
    <property type="entry name" value="Beach"/>
    <property type="match status" value="1"/>
</dbReference>
<dbReference type="Pfam" id="PF02138">
    <property type="entry name" value="Beach"/>
    <property type="match status" value="1"/>
</dbReference>
<dbReference type="SUPFAM" id="SSF81837">
    <property type="entry name" value="BEACH domain"/>
    <property type="match status" value="1"/>
</dbReference>
<dbReference type="Pfam" id="PF14844">
    <property type="entry name" value="PH_BEACH"/>
    <property type="match status" value="1"/>
</dbReference>
<name>A0AAD7T7J1_9TELE</name>
<feature type="region of interest" description="Disordered" evidence="8">
    <location>
        <begin position="1342"/>
        <end position="1381"/>
    </location>
</feature>
<dbReference type="Proteomes" id="UP001221898">
    <property type="component" value="Unassembled WGS sequence"/>
</dbReference>
<evidence type="ECO:0000256" key="8">
    <source>
        <dbReference type="SAM" id="MobiDB-lite"/>
    </source>
</evidence>
<feature type="region of interest" description="Disordered" evidence="8">
    <location>
        <begin position="773"/>
        <end position="797"/>
    </location>
</feature>
<feature type="domain" description="BEACH-type PH" evidence="10">
    <location>
        <begin position="1962"/>
        <end position="2062"/>
    </location>
</feature>
<feature type="region of interest" description="Disordered" evidence="8">
    <location>
        <begin position="1306"/>
        <end position="1328"/>
    </location>
</feature>
<organism evidence="11 12">
    <name type="scientific">Aldrovandia affinis</name>
    <dbReference type="NCBI Taxonomy" id="143900"/>
    <lineage>
        <taxon>Eukaryota</taxon>
        <taxon>Metazoa</taxon>
        <taxon>Chordata</taxon>
        <taxon>Craniata</taxon>
        <taxon>Vertebrata</taxon>
        <taxon>Euteleostomi</taxon>
        <taxon>Actinopterygii</taxon>
        <taxon>Neopterygii</taxon>
        <taxon>Teleostei</taxon>
        <taxon>Notacanthiformes</taxon>
        <taxon>Halosauridae</taxon>
        <taxon>Aldrovandia</taxon>
    </lineage>
</organism>
<dbReference type="GO" id="GO:0008104">
    <property type="term" value="P:intracellular protein localization"/>
    <property type="evidence" value="ECO:0007669"/>
    <property type="project" value="TreeGrafter"/>
</dbReference>
<dbReference type="PANTHER" id="PTHR13743:SF111">
    <property type="entry name" value="NEUROBEACHIN-LIKE PROTEIN 2"/>
    <property type="match status" value="1"/>
</dbReference>
<dbReference type="SMART" id="SM01026">
    <property type="entry name" value="Beach"/>
    <property type="match status" value="1"/>
</dbReference>
<keyword evidence="3 7" id="KW-0853">WD repeat</keyword>
<dbReference type="Pfam" id="PF20425">
    <property type="entry name" value="Neurobeachin"/>
    <property type="match status" value="1"/>
</dbReference>
<dbReference type="SUPFAM" id="SSF48371">
    <property type="entry name" value="ARM repeat"/>
    <property type="match status" value="2"/>
</dbReference>
<protein>
    <recommendedName>
        <fullName evidence="6">Neurobeachin-like protein 2</fullName>
    </recommendedName>
</protein>
<dbReference type="PROSITE" id="PS50197">
    <property type="entry name" value="BEACH"/>
    <property type="match status" value="1"/>
</dbReference>
<dbReference type="InterPro" id="IPR036322">
    <property type="entry name" value="WD40_repeat_dom_sf"/>
</dbReference>
<dbReference type="FunFam" id="2.130.10.10:FF:001375">
    <property type="entry name" value="Neurobeachin-like protein 2"/>
    <property type="match status" value="1"/>
</dbReference>
<feature type="compositionally biased region" description="Low complexity" evidence="8">
    <location>
        <begin position="1310"/>
        <end position="1322"/>
    </location>
</feature>
<dbReference type="InterPro" id="IPR023362">
    <property type="entry name" value="PH-BEACH_dom"/>
</dbReference>
<feature type="compositionally biased region" description="Polar residues" evidence="8">
    <location>
        <begin position="1474"/>
        <end position="1487"/>
    </location>
</feature>
<reference evidence="11" key="1">
    <citation type="journal article" date="2023" name="Science">
        <title>Genome structures resolve the early diversification of teleost fishes.</title>
        <authorList>
            <person name="Parey E."/>
            <person name="Louis A."/>
            <person name="Montfort J."/>
            <person name="Bouchez O."/>
            <person name="Roques C."/>
            <person name="Iampietro C."/>
            <person name="Lluch J."/>
            <person name="Castinel A."/>
            <person name="Donnadieu C."/>
            <person name="Desvignes T."/>
            <person name="Floi Bucao C."/>
            <person name="Jouanno E."/>
            <person name="Wen M."/>
            <person name="Mejri S."/>
            <person name="Dirks R."/>
            <person name="Jansen H."/>
            <person name="Henkel C."/>
            <person name="Chen W.J."/>
            <person name="Zahm M."/>
            <person name="Cabau C."/>
            <person name="Klopp C."/>
            <person name="Thompson A.W."/>
            <person name="Robinson-Rechavi M."/>
            <person name="Braasch I."/>
            <person name="Lecointre G."/>
            <person name="Bobe J."/>
            <person name="Postlethwait J.H."/>
            <person name="Berthelot C."/>
            <person name="Roest Crollius H."/>
            <person name="Guiguen Y."/>
        </authorList>
    </citation>
    <scope>NUCLEOTIDE SEQUENCE</scope>
    <source>
        <strain evidence="11">NC1722</strain>
    </source>
</reference>
<dbReference type="GO" id="GO:0016020">
    <property type="term" value="C:membrane"/>
    <property type="evidence" value="ECO:0007669"/>
    <property type="project" value="TreeGrafter"/>
</dbReference>
<evidence type="ECO:0000256" key="5">
    <source>
        <dbReference type="ARBA" id="ARBA00022824"/>
    </source>
</evidence>
<dbReference type="PROSITE" id="PS50082">
    <property type="entry name" value="WD_REPEATS_2"/>
    <property type="match status" value="1"/>
</dbReference>
<dbReference type="InterPro" id="IPR011993">
    <property type="entry name" value="PH-like_dom_sf"/>
</dbReference>
<dbReference type="SUPFAM" id="SSF50729">
    <property type="entry name" value="PH domain-like"/>
    <property type="match status" value="1"/>
</dbReference>
<dbReference type="GO" id="GO:0005783">
    <property type="term" value="C:endoplasmic reticulum"/>
    <property type="evidence" value="ECO:0007669"/>
    <property type="project" value="UniProtKB-SubCell"/>
</dbReference>
<dbReference type="InterPro" id="IPR046852">
    <property type="entry name" value="Neurobeachin_a-sol"/>
</dbReference>
<dbReference type="InterPro" id="IPR001680">
    <property type="entry name" value="WD40_rpt"/>
</dbReference>
<keyword evidence="4" id="KW-0677">Repeat</keyword>
<evidence type="ECO:0000256" key="2">
    <source>
        <dbReference type="ARBA" id="ARBA00008498"/>
    </source>
</evidence>
<dbReference type="FunFam" id="2.30.29.30:FF:000301">
    <property type="entry name" value="Neurobeachin-like protein 2"/>
    <property type="match status" value="1"/>
</dbReference>
<dbReference type="InterPro" id="IPR036372">
    <property type="entry name" value="BEACH_dom_sf"/>
</dbReference>
<dbReference type="Gene3D" id="2.30.29.30">
    <property type="entry name" value="Pleckstrin-homology domain (PH domain)/Phosphotyrosine-binding domain (PTB)"/>
    <property type="match status" value="1"/>
</dbReference>
<feature type="domain" description="BEACH" evidence="9">
    <location>
        <begin position="2075"/>
        <end position="2367"/>
    </location>
</feature>
<dbReference type="InterPro" id="IPR016024">
    <property type="entry name" value="ARM-type_fold"/>
</dbReference>
<evidence type="ECO:0000256" key="1">
    <source>
        <dbReference type="ARBA" id="ARBA00004240"/>
    </source>
</evidence>
<comment type="caution">
    <text evidence="11">The sequence shown here is derived from an EMBL/GenBank/DDBJ whole genome shotgun (WGS) entry which is preliminary data.</text>
</comment>
<dbReference type="PROSITE" id="PS51783">
    <property type="entry name" value="PH_BEACH"/>
    <property type="match status" value="1"/>
</dbReference>
<dbReference type="Gene3D" id="1.10.1540.10">
    <property type="entry name" value="BEACH domain"/>
    <property type="match status" value="1"/>
</dbReference>
<feature type="compositionally biased region" description="Gly residues" evidence="8">
    <location>
        <begin position="1436"/>
        <end position="1445"/>
    </location>
</feature>
<dbReference type="CDD" id="cd01201">
    <property type="entry name" value="PH_BEACH"/>
    <property type="match status" value="1"/>
</dbReference>
<dbReference type="InterPro" id="IPR046851">
    <property type="entry name" value="NBCH_WD40"/>
</dbReference>
<feature type="repeat" description="WD" evidence="7">
    <location>
        <begin position="2569"/>
        <end position="2610"/>
    </location>
</feature>
<feature type="compositionally biased region" description="Polar residues" evidence="8">
    <location>
        <begin position="1495"/>
        <end position="1504"/>
    </location>
</feature>
<dbReference type="GO" id="GO:0005829">
    <property type="term" value="C:cytosol"/>
    <property type="evidence" value="ECO:0007669"/>
    <property type="project" value="TreeGrafter"/>
</dbReference>
<dbReference type="FunFam" id="1.10.1540.10:FF:000001">
    <property type="entry name" value="neurobeachin isoform X1"/>
    <property type="match status" value="1"/>
</dbReference>
<evidence type="ECO:0000256" key="4">
    <source>
        <dbReference type="ARBA" id="ARBA00022737"/>
    </source>
</evidence>
<dbReference type="InterPro" id="IPR000409">
    <property type="entry name" value="BEACH_dom"/>
</dbReference>
<evidence type="ECO:0000313" key="11">
    <source>
        <dbReference type="EMBL" id="KAJ8415820.1"/>
    </source>
</evidence>
<dbReference type="SUPFAM" id="SSF50978">
    <property type="entry name" value="WD40 repeat-like"/>
    <property type="match status" value="1"/>
</dbReference>
<dbReference type="Pfam" id="PF16057">
    <property type="entry name" value="DUF4800"/>
    <property type="match status" value="1"/>
</dbReference>
<dbReference type="InterPro" id="IPR050865">
    <property type="entry name" value="BEACH_Domain"/>
</dbReference>
<feature type="region of interest" description="Disordered" evidence="8">
    <location>
        <begin position="1420"/>
        <end position="1505"/>
    </location>
</feature>
<comment type="subcellular location">
    <subcellularLocation>
        <location evidence="1">Endoplasmic reticulum</location>
    </subcellularLocation>
</comment>
<dbReference type="PANTHER" id="PTHR13743">
    <property type="entry name" value="BEIGE/BEACH-RELATED"/>
    <property type="match status" value="1"/>
</dbReference>
<evidence type="ECO:0000259" key="10">
    <source>
        <dbReference type="PROSITE" id="PS51783"/>
    </source>
</evidence>
<comment type="similarity">
    <text evidence="2">Belongs to the WD repeat neurobeachin family.</text>
</comment>
<sequence>MASKERLYELWMLYYTKKDVGYLQQWLEAFVASFEKLIEVHSLEHRRPEDSCSEVPLLPREVLVLLSTQLWHSALHLSGQEQNSSIPHPLLLIKFFIIICRNMENIDPDKTPGFVFETIKLLSFCLTQLKKQPEDQQSLNAVVHHSLLLCESLFDPYQTWRRRLAGEEVSPLERSKYKFSPLPLPEELPALLHESLHNSEGVPEVLTMQLVHLQGAIISGSQKNGLSCITSLAVRDLMAVLQAWCCRASTEPKDPRLLRLTLQCLTAMVHLLHSSSPAQRQVDIKTVLDGYFRVLNLNRLPGAGEGEGQGWEDSLITLQAHMLNAVPEILQCWDRPALQAIFLNNNCYEHILRLIQNSKLYQSSRSRPEREGACDLTTRLLTEIEVDQVWEKGSDSITVHALSVLTAIMSNSPSAKEVFKERIGYSHLFDVLKSQGQPTKRLLQELMNMAVEGDHSQGGALGISNDQPLLLLLQWLPELASRDLQLLVSQWLAGVCGGSLSCRTVAVEAGLVGALLRVLAEPGRLDRQCADALLGLLQDLGSLSLQPGELKGLLRLLRTEQGAHPYCGRMVRVLSAMAAREGRSSALQYFDLTPSMAGIMVPTIQRWPGSGFAFHAWLCLNAESPSSYADFSVPTTPTSPTCPGPPGLGKGPRRRQLYSFFTDSGTGFEAFFSADGVLVVAVCTRKEYMAVSLQDHPLTDCAWHSVDIVHIPGRRPFGQNLVTIYVDGEQCVTARYVSPHSTSLSLPAALAGLPGPRRPLTRSQSFPASFAASRWGSSVPSSPRDAPMHTIPAGLQDTEWGTPTSLEGLLGTTFICHEALQPTQTRALYAQGPNNVSLFKADGEPSDLNSKLLLYYTPQAFKNQICRDLSPNHLYDGRLTGHRVVNWDIKDVLNSVGGMGVLLPLLEQVCAAEQVEPRSQETADLLGPELTSSRGPAGMLLPLGRSSEGRLERNSVAAFLLMVRNLLRHHPINQESLLHCHGPAIIGFMLSKVPSSMMDMSVLMACHYLLEQVSSEGNSTLLSQLYQHLLFDFRIWSSCHFAVCLGHVQNLSSVIKDGKQRTRRKYGVQYILDSVRTHYSVEKDGSPLSEELQTVQTSLFSLLEDFLLKPPSPEELHSVLAYIVTAGEERQVLRALDILHGLLRSSPPREQVLALLLEWGVEQLYCLLLKSRYGDEAREWVFRILYKVLQSERVSERSKQRVKLRDSGYLGLVCFLGDIPVTMTTVRCLYKQVIATDPNPNFRDLLAVVYLSHRAELTVRLDVCRKLFHLIHSSEGPLQDYVKQLARQPGWQDILTKLYVKESYESRATSQSGSSPNSSLDPSRPPLRREDSLMLEEGRAEVFLPYTSQDEEEEEEEEAPDESEAFSDLSPSPSGGGPLKNYTNSLIFKSFDSVDQGSRSSSLSNMVDIPVARTEEEGLYHPLSPFGTSPFELEQGGMGQAGAGPGNHSPGSQCDTPSPLDPSRPFPGLRARKSSSLSNVLDDTSYGTDPPPGDNISNTSNPQQAPEEELCNLLTNIVFSVLWSGAEGTEDAVWRERGQVFSVLTKLGSSCQLVRPPDDIKRSLLEMMLESSLSDMRDSQAMQSHCPSLVRLLRLLQDFLFAEGTANQALWSEKIFEGVVNLLDKLQAWCSGPGTSNGPELREMAQVGLRIITGYIQQQHSQVCVMACVKLHSLLQTVLCLGWDEVCFLLGRLGAPLWPARDGAVTVAGHAEVFSQLVPIVRTLLDTYAEPATLRTLLPSLPPTNGSATFAQDLQDYCSTQEWQDFYKLHVEPTMQQYELDTFGKSHDLMSNFWNSCFDDLMSTAQRRDKDRAECKAKFQETVVDPYLKRIRSENNRYYSGLKQSTGQQGVVSRHWKSLHRLLTNERGAWAHRTQPEVKWKLSSAETYSKMRMKLVPNYNSDPHCEASALRDNMGADGPHSPTEALPLAVAKEAKVSDMEDDQLGDEDLVFLDKQAEGEEESQKEKLVLSEDCELITIVAVVPGRLEVTTHHLYFYDGSNEKEETEEGIGFDFKRPLSQLREVHLRRYNLRRSALELFFIDQAHYFINFRKKVRNKVYSRILGLRPPNLFYFGSRSPQELLKASGLTQRWVCREISNFEYLMQLNTIAGRTYNDLSQYPVFPWVLCDYTSPTLDLDDPAVFRDLSKPIGVVNPRHAQNVREKYESFEDPTGTIDKFHYGTHYSNAAGVMHYMIRTEPFTSLHIQLQSGRFDCADRQFHSVAAAWQARMESPADVKELIPEFFYFPEFLENMNGFDLGSLQMSQESVTDVVLPLWAESREDFIRKHRKALESEHVSSHLHQWIDLIFGCKQRGPEAVEALNVFYYCTYEGAVDLDAIANETERKALEGIISNFGQTPCQLLKEPHPPRMSAENASRRQARMDTLPPNLFEQLNKLKAFVEVVSDGVPLVQAVVPRSQTHSFIIQGSDVLVTVSATGLLGTHSWLPYDKKIANYFSFTKDPTVSNPKTQRFLSGPFSPGVDLGARVLVVSNDGRLLFSGGHWDCSLRVTALGKGKLVGRICRHIDVVTCLALDLCGIYLISGSRDTTCIVWQVVQQGGFCSGLSPRPVQVLCGHDQEITCVAISTELDMAVSGSKDGTLILHSIRRGQFLRTLRPTLEGSLPARVTELAVGLEGHIVAQTTVEGRSAGKEQHCLYLYSVNGSQLASVPLEEQVTALYLVPDYAIVGTSLGNLHIRDLYSLKLAAAPLALKVPVCSVSMTKESSHILVGLEDGKLIVVGAGPAGGGALWAVLSQTVGLHTQDLPGLLGGDRVQPHRGFPKVKSALAFRLESLCVRKGRCGWGCKRG</sequence>
<keyword evidence="12" id="KW-1185">Reference proteome</keyword>
<evidence type="ECO:0000256" key="3">
    <source>
        <dbReference type="ARBA" id="ARBA00022574"/>
    </source>
</evidence>
<dbReference type="Pfam" id="PF15787">
    <property type="entry name" value="DUF4704"/>
    <property type="match status" value="1"/>
</dbReference>
<dbReference type="Gene3D" id="2.130.10.10">
    <property type="entry name" value="YVTN repeat-like/Quinoprotein amine dehydrogenase"/>
    <property type="match status" value="1"/>
</dbReference>
<dbReference type="GO" id="GO:0019901">
    <property type="term" value="F:protein kinase binding"/>
    <property type="evidence" value="ECO:0007669"/>
    <property type="project" value="TreeGrafter"/>
</dbReference>
<feature type="compositionally biased region" description="Acidic residues" evidence="8">
    <location>
        <begin position="1349"/>
        <end position="1365"/>
    </location>
</feature>
<dbReference type="GO" id="GO:0030099">
    <property type="term" value="P:myeloid cell differentiation"/>
    <property type="evidence" value="ECO:0007669"/>
    <property type="project" value="UniProtKB-ARBA"/>
</dbReference>
<dbReference type="EMBL" id="JAINUG010000008">
    <property type="protein sequence ID" value="KAJ8415820.1"/>
    <property type="molecule type" value="Genomic_DNA"/>
</dbReference>
<dbReference type="SMART" id="SM00320">
    <property type="entry name" value="WD40"/>
    <property type="match status" value="3"/>
</dbReference>
<evidence type="ECO:0000256" key="7">
    <source>
        <dbReference type="PROSITE-ProRule" id="PRU00221"/>
    </source>
</evidence>
<evidence type="ECO:0000313" key="12">
    <source>
        <dbReference type="Proteomes" id="UP001221898"/>
    </source>
</evidence>
<accession>A0AAD7T7J1</accession>
<proteinExistence type="inferred from homology"/>
<dbReference type="InterPro" id="IPR015943">
    <property type="entry name" value="WD40/YVTN_repeat-like_dom_sf"/>
</dbReference>
<dbReference type="InterPro" id="IPR031570">
    <property type="entry name" value="NBEA/BDCP_DUF4704"/>
</dbReference>
<dbReference type="Pfam" id="PF20426">
    <property type="entry name" value="NBCH_WD40"/>
    <property type="match status" value="1"/>
</dbReference>
<keyword evidence="5" id="KW-0256">Endoplasmic reticulum</keyword>
<evidence type="ECO:0000256" key="6">
    <source>
        <dbReference type="ARBA" id="ARBA00068540"/>
    </source>
</evidence>
<evidence type="ECO:0000259" key="9">
    <source>
        <dbReference type="PROSITE" id="PS50197"/>
    </source>
</evidence>